<comment type="caution">
    <text evidence="2">The sequence shown here is derived from an EMBL/GenBank/DDBJ whole genome shotgun (WGS) entry which is preliminary data.</text>
</comment>
<sequence length="140" mass="15580">MSNNFLKQFKLACKIWLVAVIANAFLAVSFMSIINGNWYPWQQLGLVLLVGGIFSIPCMIAVLIIIALMAKRVNGMRLFWSVAAGGLTVTVMAYTTFMNLVGGNNRELKYLLLAAILAAMVSVTTFYRSLFKWGRDFNSI</sequence>
<evidence type="ECO:0000256" key="1">
    <source>
        <dbReference type="SAM" id="Phobius"/>
    </source>
</evidence>
<feature type="transmembrane region" description="Helical" evidence="1">
    <location>
        <begin position="12"/>
        <end position="34"/>
    </location>
</feature>
<name>A0A1V9FJT6_9BACT</name>
<dbReference type="AlphaFoldDB" id="A0A1V9FJT6"/>
<protein>
    <submittedName>
        <fullName evidence="2">Uncharacterized protein</fullName>
    </submittedName>
</protein>
<gene>
    <name evidence="2" type="ORF">A4R26_04010</name>
</gene>
<dbReference type="OrthoDB" id="9930730at2"/>
<dbReference type="EMBL" id="LWBP01000188">
    <property type="protein sequence ID" value="OQP58624.1"/>
    <property type="molecule type" value="Genomic_DNA"/>
</dbReference>
<organism evidence="2 3">
    <name type="scientific">Niastella populi</name>
    <dbReference type="NCBI Taxonomy" id="550983"/>
    <lineage>
        <taxon>Bacteria</taxon>
        <taxon>Pseudomonadati</taxon>
        <taxon>Bacteroidota</taxon>
        <taxon>Chitinophagia</taxon>
        <taxon>Chitinophagales</taxon>
        <taxon>Chitinophagaceae</taxon>
        <taxon>Niastella</taxon>
    </lineage>
</organism>
<dbReference type="RefSeq" id="WP_081166213.1">
    <property type="nucleotide sequence ID" value="NZ_LWBP01000188.1"/>
</dbReference>
<accession>A0A1V9FJT6</accession>
<evidence type="ECO:0000313" key="3">
    <source>
        <dbReference type="Proteomes" id="UP000192276"/>
    </source>
</evidence>
<feature type="transmembrane region" description="Helical" evidence="1">
    <location>
        <begin position="78"/>
        <end position="98"/>
    </location>
</feature>
<evidence type="ECO:0000313" key="2">
    <source>
        <dbReference type="EMBL" id="OQP58624.1"/>
    </source>
</evidence>
<keyword evidence="1" id="KW-0472">Membrane</keyword>
<reference evidence="3" key="1">
    <citation type="submission" date="2016-04" db="EMBL/GenBank/DDBJ databases">
        <authorList>
            <person name="Chen L."/>
            <person name="Zhuang W."/>
            <person name="Wang G."/>
        </authorList>
    </citation>
    <scope>NUCLEOTIDE SEQUENCE [LARGE SCALE GENOMIC DNA]</scope>
    <source>
        <strain evidence="3">208</strain>
    </source>
</reference>
<keyword evidence="1" id="KW-1133">Transmembrane helix</keyword>
<proteinExistence type="predicted"/>
<feature type="transmembrane region" description="Helical" evidence="1">
    <location>
        <begin position="110"/>
        <end position="130"/>
    </location>
</feature>
<feature type="transmembrane region" description="Helical" evidence="1">
    <location>
        <begin position="46"/>
        <end position="66"/>
    </location>
</feature>
<keyword evidence="3" id="KW-1185">Reference proteome</keyword>
<dbReference type="Proteomes" id="UP000192276">
    <property type="component" value="Unassembled WGS sequence"/>
</dbReference>
<keyword evidence="1" id="KW-0812">Transmembrane</keyword>
<dbReference type="STRING" id="550983.A4R26_04010"/>